<keyword evidence="1" id="KW-1133">Transmembrane helix</keyword>
<protein>
    <submittedName>
        <fullName evidence="2">Uncharacterized protein</fullName>
    </submittedName>
</protein>
<evidence type="ECO:0000256" key="1">
    <source>
        <dbReference type="SAM" id="Phobius"/>
    </source>
</evidence>
<sequence>MGFEVINEKKPSYSGGAIVVILLLSIILLGTGIVFAYLLISGRGNDYIMGTLIALQFLIAGIEVIIFARYFIPFREVSEDREEELLW</sequence>
<feature type="transmembrane region" description="Helical" evidence="1">
    <location>
        <begin position="52"/>
        <end position="72"/>
    </location>
</feature>
<feature type="transmembrane region" description="Helical" evidence="1">
    <location>
        <begin position="17"/>
        <end position="40"/>
    </location>
</feature>
<keyword evidence="1" id="KW-0472">Membrane</keyword>
<keyword evidence="1" id="KW-0812">Transmembrane</keyword>
<name>A0A3B1D6F5_9ZZZZ</name>
<proteinExistence type="predicted"/>
<evidence type="ECO:0000313" key="2">
    <source>
        <dbReference type="EMBL" id="VAX32393.1"/>
    </source>
</evidence>
<dbReference type="EMBL" id="UOGI01000138">
    <property type="protein sequence ID" value="VAX32393.1"/>
    <property type="molecule type" value="Genomic_DNA"/>
</dbReference>
<accession>A0A3B1D6F5</accession>
<dbReference type="AlphaFoldDB" id="A0A3B1D6F5"/>
<organism evidence="2">
    <name type="scientific">hydrothermal vent metagenome</name>
    <dbReference type="NCBI Taxonomy" id="652676"/>
    <lineage>
        <taxon>unclassified sequences</taxon>
        <taxon>metagenomes</taxon>
        <taxon>ecological metagenomes</taxon>
    </lineage>
</organism>
<gene>
    <name evidence="2" type="ORF">MNBD_NITROSPIRAE03-139</name>
</gene>
<reference evidence="2" key="1">
    <citation type="submission" date="2018-06" db="EMBL/GenBank/DDBJ databases">
        <authorList>
            <person name="Zhirakovskaya E."/>
        </authorList>
    </citation>
    <scope>NUCLEOTIDE SEQUENCE</scope>
</reference>